<keyword evidence="5" id="KW-0963">Cytoplasm</keyword>
<feature type="domain" description="Glutaredoxin" evidence="6">
    <location>
        <begin position="4"/>
        <end position="64"/>
    </location>
</feature>
<proteinExistence type="inferred from homology"/>
<keyword evidence="4 5" id="KW-0249">Electron transport</keyword>
<evidence type="ECO:0000256" key="1">
    <source>
        <dbReference type="ARBA" id="ARBA00002549"/>
    </source>
</evidence>
<comment type="caution">
    <text evidence="7">The sequence shown here is derived from an EMBL/GenBank/DDBJ whole genome shotgun (WGS) entry which is preliminary data.</text>
</comment>
<evidence type="ECO:0000313" key="7">
    <source>
        <dbReference type="EMBL" id="RKF07607.1"/>
    </source>
</evidence>
<dbReference type="CDD" id="cd03418">
    <property type="entry name" value="GRX_GRXb_1_3_like"/>
    <property type="match status" value="1"/>
</dbReference>
<dbReference type="InterPro" id="IPR011900">
    <property type="entry name" value="GRX_bact"/>
</dbReference>
<dbReference type="InterPro" id="IPR002109">
    <property type="entry name" value="Glutaredoxin"/>
</dbReference>
<dbReference type="Proteomes" id="UP000246132">
    <property type="component" value="Unassembled WGS sequence"/>
</dbReference>
<dbReference type="SUPFAM" id="SSF52833">
    <property type="entry name" value="Thioredoxin-like"/>
    <property type="match status" value="1"/>
</dbReference>
<evidence type="ECO:0000259" key="6">
    <source>
        <dbReference type="Pfam" id="PF00462"/>
    </source>
</evidence>
<dbReference type="PROSITE" id="PS51354">
    <property type="entry name" value="GLUTAREDOXIN_2"/>
    <property type="match status" value="1"/>
</dbReference>
<dbReference type="EMBL" id="QFWV02000004">
    <property type="protein sequence ID" value="RKF07607.1"/>
    <property type="molecule type" value="Genomic_DNA"/>
</dbReference>
<dbReference type="AlphaFoldDB" id="A0A3A8ABC3"/>
<dbReference type="GO" id="GO:0005737">
    <property type="term" value="C:cytoplasm"/>
    <property type="evidence" value="ECO:0007669"/>
    <property type="project" value="TreeGrafter"/>
</dbReference>
<comment type="similarity">
    <text evidence="2 5">Belongs to the glutaredoxin family.</text>
</comment>
<protein>
    <recommendedName>
        <fullName evidence="5">Glutaredoxin</fullName>
    </recommendedName>
</protein>
<dbReference type="InterPro" id="IPR036249">
    <property type="entry name" value="Thioredoxin-like_sf"/>
</dbReference>
<evidence type="ECO:0000313" key="8">
    <source>
        <dbReference type="Proteomes" id="UP000246132"/>
    </source>
</evidence>
<keyword evidence="3 5" id="KW-0813">Transport</keyword>
<keyword evidence="8" id="KW-1185">Reference proteome</keyword>
<dbReference type="RefSeq" id="WP_109765591.1">
    <property type="nucleotide sequence ID" value="NZ_OZ252232.1"/>
</dbReference>
<dbReference type="Pfam" id="PF00462">
    <property type="entry name" value="Glutaredoxin"/>
    <property type="match status" value="1"/>
</dbReference>
<dbReference type="PRINTS" id="PR00160">
    <property type="entry name" value="GLUTAREDOXIN"/>
</dbReference>
<sequence>MANVTIYTRQLCGFCTAAKRLLDRKGIAYVEHDASFDPALKREMIQKANGRATFPQIFVGDTHVGGCDDLMAMERAGKLDALLAA</sequence>
<dbReference type="OrthoDB" id="9814618at2"/>
<dbReference type="GO" id="GO:0034599">
    <property type="term" value="P:cellular response to oxidative stress"/>
    <property type="evidence" value="ECO:0007669"/>
    <property type="project" value="TreeGrafter"/>
</dbReference>
<reference evidence="7 8" key="1">
    <citation type="journal article" date="2018" name="Int. J. Syst. Bacteriol.">
        <title>Oceaniradius stylonemae gen. nov., sp. nov., isolated from a red alga, Stylonema cornu-cervi.</title>
        <authorList>
            <person name="Jeong S."/>
        </authorList>
    </citation>
    <scope>NUCLEOTIDE SEQUENCE [LARGE SCALE GENOMIC DNA]</scope>
    <source>
        <strain evidence="7 8">StC1</strain>
    </source>
</reference>
<evidence type="ECO:0000256" key="4">
    <source>
        <dbReference type="ARBA" id="ARBA00022982"/>
    </source>
</evidence>
<dbReference type="InterPro" id="IPR014025">
    <property type="entry name" value="Glutaredoxin_subgr"/>
</dbReference>
<dbReference type="PANTHER" id="PTHR45694:SF18">
    <property type="entry name" value="GLUTAREDOXIN-1-RELATED"/>
    <property type="match status" value="1"/>
</dbReference>
<gene>
    <name evidence="7" type="primary">grxC</name>
    <name evidence="7" type="ORF">DEM25_007465</name>
</gene>
<evidence type="ECO:0000256" key="5">
    <source>
        <dbReference type="RuleBase" id="RU364065"/>
    </source>
</evidence>
<evidence type="ECO:0000256" key="3">
    <source>
        <dbReference type="ARBA" id="ARBA00022448"/>
    </source>
</evidence>
<comment type="function">
    <text evidence="1 5">Has a glutathione-disulfide oxidoreductase activity in the presence of NADPH and glutathione reductase. Reduces low molecular weight disulfides and proteins.</text>
</comment>
<dbReference type="NCBIfam" id="TIGR02181">
    <property type="entry name" value="GRX_bact"/>
    <property type="match status" value="1"/>
</dbReference>
<dbReference type="GO" id="GO:0015038">
    <property type="term" value="F:glutathione disulfide oxidoreductase activity"/>
    <property type="evidence" value="ECO:0007669"/>
    <property type="project" value="UniProtKB-UniRule"/>
</dbReference>
<dbReference type="GO" id="GO:0045454">
    <property type="term" value="P:cell redox homeostasis"/>
    <property type="evidence" value="ECO:0007669"/>
    <property type="project" value="InterPro"/>
</dbReference>
<evidence type="ECO:0000256" key="2">
    <source>
        <dbReference type="ARBA" id="ARBA00007787"/>
    </source>
</evidence>
<dbReference type="Gene3D" id="3.40.30.10">
    <property type="entry name" value="Glutaredoxin"/>
    <property type="match status" value="1"/>
</dbReference>
<organism evidence="7 8">
    <name type="scientific">Oceaniradius stylonematis</name>
    <dbReference type="NCBI Taxonomy" id="2184161"/>
    <lineage>
        <taxon>Bacteria</taxon>
        <taxon>Pseudomonadati</taxon>
        <taxon>Pseudomonadota</taxon>
        <taxon>Alphaproteobacteria</taxon>
        <taxon>Hyphomicrobiales</taxon>
        <taxon>Ahrensiaceae</taxon>
        <taxon>Oceaniradius</taxon>
    </lineage>
</organism>
<name>A0A3A8ABC3_9HYPH</name>
<keyword evidence="5" id="KW-0676">Redox-active center</keyword>
<dbReference type="PANTHER" id="PTHR45694">
    <property type="entry name" value="GLUTAREDOXIN 2"/>
    <property type="match status" value="1"/>
</dbReference>
<accession>A0A3A8ABC3</accession>